<sequence length="42" mass="4748">MVDVQSKNVKEALLKLQYLLLTTPLVDKLIKTKKAHTENPQG</sequence>
<reference evidence="1 2" key="1">
    <citation type="submission" date="2020-08" db="EMBL/GenBank/DDBJ databases">
        <title>Genomic Encyclopedia of Type Strains, Phase IV (KMG-IV): sequencing the most valuable type-strain genomes for metagenomic binning, comparative biology and taxonomic classification.</title>
        <authorList>
            <person name="Goeker M."/>
        </authorList>
    </citation>
    <scope>NUCLEOTIDE SEQUENCE [LARGE SCALE GENOMIC DNA]</scope>
    <source>
        <strain evidence="1 2">DSM 105481</strain>
    </source>
</reference>
<evidence type="ECO:0000313" key="2">
    <source>
        <dbReference type="Proteomes" id="UP000626697"/>
    </source>
</evidence>
<accession>A0ABR6CUC8</accession>
<dbReference type="Proteomes" id="UP000626697">
    <property type="component" value="Unassembled WGS sequence"/>
</dbReference>
<protein>
    <recommendedName>
        <fullName evidence="3">Fur-regulated basic protein FbpA</fullName>
    </recommendedName>
</protein>
<proteinExistence type="predicted"/>
<evidence type="ECO:0008006" key="3">
    <source>
        <dbReference type="Google" id="ProtNLM"/>
    </source>
</evidence>
<gene>
    <name evidence="1" type="ORF">HNP81_003661</name>
</gene>
<evidence type="ECO:0000313" key="1">
    <source>
        <dbReference type="EMBL" id="MBA9028341.1"/>
    </source>
</evidence>
<name>A0ABR6CUC8_9BACI</name>
<keyword evidence="2" id="KW-1185">Reference proteome</keyword>
<dbReference type="EMBL" id="JACJHX010000013">
    <property type="protein sequence ID" value="MBA9028341.1"/>
    <property type="molecule type" value="Genomic_DNA"/>
</dbReference>
<comment type="caution">
    <text evidence="1">The sequence shown here is derived from an EMBL/GenBank/DDBJ whole genome shotgun (WGS) entry which is preliminary data.</text>
</comment>
<organism evidence="1 2">
    <name type="scientific">Peribacillus huizhouensis</name>
    <dbReference type="NCBI Taxonomy" id="1501239"/>
    <lineage>
        <taxon>Bacteria</taxon>
        <taxon>Bacillati</taxon>
        <taxon>Bacillota</taxon>
        <taxon>Bacilli</taxon>
        <taxon>Bacillales</taxon>
        <taxon>Bacillaceae</taxon>
        <taxon>Peribacillus</taxon>
    </lineage>
</organism>